<dbReference type="AlphaFoldDB" id="A0A926RZE3"/>
<dbReference type="Proteomes" id="UP000626844">
    <property type="component" value="Unassembled WGS sequence"/>
</dbReference>
<dbReference type="RefSeq" id="WP_191161790.1">
    <property type="nucleotide sequence ID" value="NZ_JACXAI010000041.1"/>
</dbReference>
<organism evidence="2 3">
    <name type="scientific">Metabacillus arenae</name>
    <dbReference type="NCBI Taxonomy" id="2771434"/>
    <lineage>
        <taxon>Bacteria</taxon>
        <taxon>Bacillati</taxon>
        <taxon>Bacillota</taxon>
        <taxon>Bacilli</taxon>
        <taxon>Bacillales</taxon>
        <taxon>Bacillaceae</taxon>
        <taxon>Metabacillus</taxon>
    </lineage>
</organism>
<dbReference type="SUPFAM" id="SSF143422">
    <property type="entry name" value="Transposase IS200-like"/>
    <property type="match status" value="1"/>
</dbReference>
<keyword evidence="3" id="KW-1185">Reference proteome</keyword>
<dbReference type="PANTHER" id="PTHR34322">
    <property type="entry name" value="TRANSPOSASE, Y1_TNP DOMAIN-CONTAINING"/>
    <property type="match status" value="1"/>
</dbReference>
<reference evidence="2" key="1">
    <citation type="submission" date="2020-09" db="EMBL/GenBank/DDBJ databases">
        <title>A novel bacterium of genus Bacillus, isolated from South China Sea.</title>
        <authorList>
            <person name="Huang H."/>
            <person name="Mo K."/>
            <person name="Hu Y."/>
        </authorList>
    </citation>
    <scope>NUCLEOTIDE SEQUENCE</scope>
    <source>
        <strain evidence="2">IB182487</strain>
    </source>
</reference>
<feature type="domain" description="Transposase IS200-like" evidence="1">
    <location>
        <begin position="9"/>
        <end position="123"/>
    </location>
</feature>
<dbReference type="Gene3D" id="3.30.70.1290">
    <property type="entry name" value="Transposase IS200-like"/>
    <property type="match status" value="1"/>
</dbReference>
<proteinExistence type="predicted"/>
<dbReference type="SMART" id="SM01321">
    <property type="entry name" value="Y1_Tnp"/>
    <property type="match status" value="1"/>
</dbReference>
<evidence type="ECO:0000259" key="1">
    <source>
        <dbReference type="SMART" id="SM01321"/>
    </source>
</evidence>
<evidence type="ECO:0000313" key="3">
    <source>
        <dbReference type="Proteomes" id="UP000626844"/>
    </source>
</evidence>
<name>A0A926RZE3_9BACI</name>
<evidence type="ECO:0000313" key="2">
    <source>
        <dbReference type="EMBL" id="MBD1383026.1"/>
    </source>
</evidence>
<dbReference type="GO" id="GO:0006313">
    <property type="term" value="P:DNA transposition"/>
    <property type="evidence" value="ECO:0007669"/>
    <property type="project" value="InterPro"/>
</dbReference>
<accession>A0A926RZE3</accession>
<gene>
    <name evidence="2" type="ORF">IC621_22755</name>
</gene>
<dbReference type="InterPro" id="IPR002686">
    <property type="entry name" value="Transposase_17"/>
</dbReference>
<dbReference type="Pfam" id="PF01797">
    <property type="entry name" value="Y1_Tnp"/>
    <property type="match status" value="1"/>
</dbReference>
<dbReference type="GO" id="GO:0003677">
    <property type="term" value="F:DNA binding"/>
    <property type="evidence" value="ECO:0007669"/>
    <property type="project" value="InterPro"/>
</dbReference>
<comment type="caution">
    <text evidence="2">The sequence shown here is derived from an EMBL/GenBank/DDBJ whole genome shotgun (WGS) entry which is preliminary data.</text>
</comment>
<dbReference type="InterPro" id="IPR036515">
    <property type="entry name" value="Transposase_17_sf"/>
</dbReference>
<sequence>MARKLRVWYPGAMYHITARGNRRNVLYYDDQDYLKYLSLLAVTRSNLPFLLHSYCLMPNHLHLQLETIDFPIQSIMHDIHSKYARYFNRRYDLVGHVFQGRYGAKLIDDRDYFMKVSRYIHLNPLEASIVDKLEEYKWSSYRSYMKLDPDNQYVNPEKTLSLFYNPQEENFKKFVLEKVPGTKL</sequence>
<dbReference type="EMBL" id="JACXAI010000041">
    <property type="protein sequence ID" value="MBD1383026.1"/>
    <property type="molecule type" value="Genomic_DNA"/>
</dbReference>
<dbReference type="GO" id="GO:0004803">
    <property type="term" value="F:transposase activity"/>
    <property type="evidence" value="ECO:0007669"/>
    <property type="project" value="InterPro"/>
</dbReference>
<protein>
    <submittedName>
        <fullName evidence="2">Transposase</fullName>
    </submittedName>
</protein>
<dbReference type="PANTHER" id="PTHR34322:SF2">
    <property type="entry name" value="TRANSPOSASE IS200-LIKE DOMAIN-CONTAINING PROTEIN"/>
    <property type="match status" value="1"/>
</dbReference>